<feature type="domain" description="GGDEF" evidence="5">
    <location>
        <begin position="378"/>
        <end position="512"/>
    </location>
</feature>
<dbReference type="AlphaFoldDB" id="A0A0D0Q682"/>
<dbReference type="Gene3D" id="3.30.450.20">
    <property type="entry name" value="PAS domain"/>
    <property type="match status" value="1"/>
</dbReference>
<name>A0A0D0Q682_9RHOB</name>
<dbReference type="InterPro" id="IPR029787">
    <property type="entry name" value="Nucleotide_cyclase"/>
</dbReference>
<dbReference type="SUPFAM" id="SSF55781">
    <property type="entry name" value="GAF domain-like"/>
    <property type="match status" value="1"/>
</dbReference>
<accession>A0A0D0Q682</accession>
<dbReference type="NCBIfam" id="TIGR00254">
    <property type="entry name" value="GGDEF"/>
    <property type="match status" value="1"/>
</dbReference>
<dbReference type="GO" id="GO:1902201">
    <property type="term" value="P:negative regulation of bacterial-type flagellum-dependent cell motility"/>
    <property type="evidence" value="ECO:0007669"/>
    <property type="project" value="TreeGrafter"/>
</dbReference>
<evidence type="ECO:0000256" key="4">
    <source>
        <dbReference type="SAM" id="MobiDB-lite"/>
    </source>
</evidence>
<dbReference type="RefSeq" id="WP_018301088.1">
    <property type="nucleotide sequence ID" value="NZ_KB902276.1"/>
</dbReference>
<dbReference type="PANTHER" id="PTHR45138:SF9">
    <property type="entry name" value="DIGUANYLATE CYCLASE DGCM-RELATED"/>
    <property type="match status" value="1"/>
</dbReference>
<dbReference type="InterPro" id="IPR029016">
    <property type="entry name" value="GAF-like_dom_sf"/>
</dbReference>
<keyword evidence="7" id="KW-1185">Reference proteome</keyword>
<evidence type="ECO:0000259" key="5">
    <source>
        <dbReference type="PROSITE" id="PS50887"/>
    </source>
</evidence>
<dbReference type="STRING" id="1123501.Wenmar_01549"/>
<dbReference type="Gene3D" id="3.30.70.270">
    <property type="match status" value="1"/>
</dbReference>
<dbReference type="InterPro" id="IPR050469">
    <property type="entry name" value="Diguanylate_Cyclase"/>
</dbReference>
<dbReference type="PATRIC" id="fig|1123501.6.peg.1639"/>
<evidence type="ECO:0000313" key="7">
    <source>
        <dbReference type="Proteomes" id="UP000035100"/>
    </source>
</evidence>
<dbReference type="Pfam" id="PF00990">
    <property type="entry name" value="GGDEF"/>
    <property type="match status" value="1"/>
</dbReference>
<feature type="region of interest" description="Disordered" evidence="4">
    <location>
        <begin position="1"/>
        <end position="27"/>
    </location>
</feature>
<dbReference type="GO" id="GO:0005886">
    <property type="term" value="C:plasma membrane"/>
    <property type="evidence" value="ECO:0007669"/>
    <property type="project" value="TreeGrafter"/>
</dbReference>
<evidence type="ECO:0000313" key="6">
    <source>
        <dbReference type="EMBL" id="KIQ69979.1"/>
    </source>
</evidence>
<reference evidence="6 7" key="1">
    <citation type="submission" date="2013-01" db="EMBL/GenBank/DDBJ databases">
        <authorList>
            <person name="Fiebig A."/>
            <person name="Goeker M."/>
            <person name="Klenk H.-P.P."/>
        </authorList>
    </citation>
    <scope>NUCLEOTIDE SEQUENCE [LARGE SCALE GENOMIC DNA]</scope>
    <source>
        <strain evidence="6 7">DSM 24838</strain>
    </source>
</reference>
<dbReference type="SUPFAM" id="SSF55073">
    <property type="entry name" value="Nucleotide cyclase"/>
    <property type="match status" value="1"/>
</dbReference>
<comment type="caution">
    <text evidence="6">The sequence shown here is derived from an EMBL/GenBank/DDBJ whole genome shotgun (WGS) entry which is preliminary data.</text>
</comment>
<gene>
    <name evidence="6" type="ORF">Wenmar_01549</name>
</gene>
<keyword evidence="3" id="KW-0175">Coiled coil</keyword>
<dbReference type="eggNOG" id="COG3706">
    <property type="taxonomic scope" value="Bacteria"/>
</dbReference>
<dbReference type="Pfam" id="PF12860">
    <property type="entry name" value="PAS_7"/>
    <property type="match status" value="1"/>
</dbReference>
<comment type="catalytic activity">
    <reaction evidence="2">
        <text>2 GTP = 3',3'-c-di-GMP + 2 diphosphate</text>
        <dbReference type="Rhea" id="RHEA:24898"/>
        <dbReference type="ChEBI" id="CHEBI:33019"/>
        <dbReference type="ChEBI" id="CHEBI:37565"/>
        <dbReference type="ChEBI" id="CHEBI:58805"/>
        <dbReference type="EC" id="2.7.7.65"/>
    </reaction>
</comment>
<dbReference type="EMBL" id="AONG01000008">
    <property type="protein sequence ID" value="KIQ69979.1"/>
    <property type="molecule type" value="Genomic_DNA"/>
</dbReference>
<dbReference type="Gene3D" id="3.30.450.40">
    <property type="match status" value="1"/>
</dbReference>
<dbReference type="InterPro" id="IPR043128">
    <property type="entry name" value="Rev_trsase/Diguanyl_cyclase"/>
</dbReference>
<dbReference type="GO" id="GO:0043709">
    <property type="term" value="P:cell adhesion involved in single-species biofilm formation"/>
    <property type="evidence" value="ECO:0007669"/>
    <property type="project" value="TreeGrafter"/>
</dbReference>
<proteinExistence type="predicted"/>
<dbReference type="eggNOG" id="COG2203">
    <property type="taxonomic scope" value="Bacteria"/>
</dbReference>
<dbReference type="OrthoDB" id="9812260at2"/>
<dbReference type="EC" id="2.7.7.65" evidence="1"/>
<dbReference type="CDD" id="cd01949">
    <property type="entry name" value="GGDEF"/>
    <property type="match status" value="1"/>
</dbReference>
<evidence type="ECO:0000256" key="1">
    <source>
        <dbReference type="ARBA" id="ARBA00012528"/>
    </source>
</evidence>
<organism evidence="6 7">
    <name type="scientific">Wenxinia marina DSM 24838</name>
    <dbReference type="NCBI Taxonomy" id="1123501"/>
    <lineage>
        <taxon>Bacteria</taxon>
        <taxon>Pseudomonadati</taxon>
        <taxon>Pseudomonadota</taxon>
        <taxon>Alphaproteobacteria</taxon>
        <taxon>Rhodobacterales</taxon>
        <taxon>Roseobacteraceae</taxon>
        <taxon>Wenxinia</taxon>
    </lineage>
</organism>
<feature type="coiled-coil region" evidence="3">
    <location>
        <begin position="147"/>
        <end position="177"/>
    </location>
</feature>
<sequence length="512" mass="55255">MKHDPVSAAAPASADAGAPDPGAGNAERIADRTADTSATLIGEILNIMEQGILFWSAEGVCELHNSRIFRVLEITAKDLGIGTRRTDFRDRAVARGEMTAETRRASEAQIEAHLPYSFDRHLPSGRVVFTNGRPTRGGGYVVTFTDVTEARLAAKELARAKAEAEEAQGRAVDLLAQERDRQTEARHLSQLDEWLQSCKSLQELYAVITHFMARLLPRSQGELYIYQQGRAALGGICSWGGAELHPTIEADACWALRRGRTYEFHAGNLCFPCEHVEAPEGGGAPEEYVCVPIIAHGDTVGMLHIRFDHASDDGARIDRSGAFAIRCAEHISMAIANVKLRDELHERSIRDALTGLYNRRFFMDAIRRELAQAGRSGAPLALVAMDADNFKAFNDGHGHEAGDAVLRAIADRIAAAAGPGGIACRMGGEEFALLLPGLDAASAVTVAEDLREAVGNLQLRHLDRSLPRVTVSSGIAVAPRDGADPQALMRLADEALYRAKASGRDCVRIAGA</sequence>
<evidence type="ECO:0000256" key="3">
    <source>
        <dbReference type="SAM" id="Coils"/>
    </source>
</evidence>
<dbReference type="GO" id="GO:0052621">
    <property type="term" value="F:diguanylate cyclase activity"/>
    <property type="evidence" value="ECO:0007669"/>
    <property type="project" value="UniProtKB-EC"/>
</dbReference>
<dbReference type="FunFam" id="3.30.70.270:FF:000001">
    <property type="entry name" value="Diguanylate cyclase domain protein"/>
    <property type="match status" value="1"/>
</dbReference>
<dbReference type="PANTHER" id="PTHR45138">
    <property type="entry name" value="REGULATORY COMPONENTS OF SENSORY TRANSDUCTION SYSTEM"/>
    <property type="match status" value="1"/>
</dbReference>
<dbReference type="PROSITE" id="PS50887">
    <property type="entry name" value="GGDEF"/>
    <property type="match status" value="1"/>
</dbReference>
<protein>
    <recommendedName>
        <fullName evidence="1">diguanylate cyclase</fullName>
        <ecNumber evidence="1">2.7.7.65</ecNumber>
    </recommendedName>
</protein>
<evidence type="ECO:0000256" key="2">
    <source>
        <dbReference type="ARBA" id="ARBA00034247"/>
    </source>
</evidence>
<dbReference type="InterPro" id="IPR000160">
    <property type="entry name" value="GGDEF_dom"/>
</dbReference>
<dbReference type="Proteomes" id="UP000035100">
    <property type="component" value="Unassembled WGS sequence"/>
</dbReference>
<feature type="compositionally biased region" description="Low complexity" evidence="4">
    <location>
        <begin position="7"/>
        <end position="24"/>
    </location>
</feature>
<dbReference type="SMART" id="SM00267">
    <property type="entry name" value="GGDEF"/>
    <property type="match status" value="1"/>
</dbReference>